<gene>
    <name evidence="3" type="ORF">Scinn_34870</name>
</gene>
<proteinExistence type="predicted"/>
<evidence type="ECO:0000256" key="1">
    <source>
        <dbReference type="SAM" id="MobiDB-lite"/>
    </source>
</evidence>
<dbReference type="Pfam" id="PF00884">
    <property type="entry name" value="Sulfatase"/>
    <property type="match status" value="1"/>
</dbReference>
<evidence type="ECO:0000259" key="2">
    <source>
        <dbReference type="Pfam" id="PF00884"/>
    </source>
</evidence>
<dbReference type="SUPFAM" id="SSF53649">
    <property type="entry name" value="Alkaline phosphatase-like"/>
    <property type="match status" value="1"/>
</dbReference>
<dbReference type="InterPro" id="IPR051849">
    <property type="entry name" value="GAG-degrading_sulfatase"/>
</dbReference>
<dbReference type="InterPro" id="IPR000917">
    <property type="entry name" value="Sulfatase_N"/>
</dbReference>
<evidence type="ECO:0000313" key="3">
    <source>
        <dbReference type="EMBL" id="GHI14024.1"/>
    </source>
</evidence>
<keyword evidence="4" id="KW-1185">Reference proteome</keyword>
<reference evidence="4" key="1">
    <citation type="submission" date="2020-09" db="EMBL/GenBank/DDBJ databases">
        <title>Whole genome shotgun sequence of Streptomyces cinnamonensis NBRC 15873.</title>
        <authorList>
            <person name="Komaki H."/>
            <person name="Tamura T."/>
        </authorList>
    </citation>
    <scope>NUCLEOTIDE SEQUENCE [LARGE SCALE GENOMIC DNA]</scope>
    <source>
        <strain evidence="4">NBRC 15873</strain>
    </source>
</reference>
<dbReference type="CDD" id="cd16035">
    <property type="entry name" value="sulfatase_like"/>
    <property type="match status" value="1"/>
</dbReference>
<accession>A0ABQ3NMM3</accession>
<name>A0ABQ3NMM3_STRVG</name>
<evidence type="ECO:0000313" key="4">
    <source>
        <dbReference type="Proteomes" id="UP000660554"/>
    </source>
</evidence>
<dbReference type="InterPro" id="IPR017850">
    <property type="entry name" value="Alkaline_phosphatase_core_sf"/>
</dbReference>
<dbReference type="PANTHER" id="PTHR46615">
    <property type="entry name" value="ARYLSULFATASE K"/>
    <property type="match status" value="1"/>
</dbReference>
<sequence length="546" mass="60698">MFERPNILLIVTDEERFSLPRPPGFSLPGRERIAARGTTFERYYTASAQCSSARSVIYTGQHLPITEIYDNDNMPYIRPLDPGLGTLGTMLRSAGYYTTYQGKWHLSNCYVTAENPGPTTDALEPYGFSEFNDWGDIDGGAWAGLKLDPVIAGQAVRWLRNRAPVVSRDQPWFMAVNFVNPHDIMSFDYGGRTQVQLPPGLAHAVVTRAAANIPVYQRRWDFELPVSLQDDLTGAAPAVGEYARMLDTVFGPVADDRHWYDGLNFYLNAIRDVDRSVEFVLDALEASGQADRTVVVFTSDHGELAGSHGLRQKGNLAYDENFHVPFVIAHPDLAGGARTEALASSVDIAPTLLEIAGLDAAEAATRHPALKGHSLMPVLHGRPVRQGILNVVESITMLDASFWFEFADPEAPGRVAAGELRPDWTKRGFLRAYSDERHTFGRYFSPLNPNRPASTEALLAENDVVLYDREQDPAEMRNLAADPAHRDLVERYRALLEDLIDAEIGADTRAWVTERPRLLGWPTWHGDDTRPETLARQGADGVQRRG</sequence>
<dbReference type="Gene3D" id="3.40.720.10">
    <property type="entry name" value="Alkaline Phosphatase, subunit A"/>
    <property type="match status" value="1"/>
</dbReference>
<feature type="domain" description="Sulfatase N-terminal" evidence="2">
    <location>
        <begin position="5"/>
        <end position="357"/>
    </location>
</feature>
<dbReference type="PANTHER" id="PTHR46615:SF1">
    <property type="entry name" value="ARYLSULFATASE K"/>
    <property type="match status" value="1"/>
</dbReference>
<dbReference type="Proteomes" id="UP000660554">
    <property type="component" value="Unassembled WGS sequence"/>
</dbReference>
<comment type="caution">
    <text evidence="3">The sequence shown here is derived from an EMBL/GenBank/DDBJ whole genome shotgun (WGS) entry which is preliminary data.</text>
</comment>
<organism evidence="3 4">
    <name type="scientific">Streptomyces virginiae</name>
    <name type="common">Streptomyces cinnamonensis</name>
    <dbReference type="NCBI Taxonomy" id="1961"/>
    <lineage>
        <taxon>Bacteria</taxon>
        <taxon>Bacillati</taxon>
        <taxon>Actinomycetota</taxon>
        <taxon>Actinomycetes</taxon>
        <taxon>Kitasatosporales</taxon>
        <taxon>Streptomycetaceae</taxon>
        <taxon>Streptomyces</taxon>
    </lineage>
</organism>
<feature type="region of interest" description="Disordered" evidence="1">
    <location>
        <begin position="522"/>
        <end position="546"/>
    </location>
</feature>
<protein>
    <recommendedName>
        <fullName evidence="2">Sulfatase N-terminal domain-containing protein</fullName>
    </recommendedName>
</protein>
<dbReference type="EMBL" id="BNDV01000008">
    <property type="protein sequence ID" value="GHI14024.1"/>
    <property type="molecule type" value="Genomic_DNA"/>
</dbReference>